<feature type="domain" description="Enoyl reductase (ER)" evidence="1">
    <location>
        <begin position="22"/>
        <end position="336"/>
    </location>
</feature>
<dbReference type="GO" id="GO:0016491">
    <property type="term" value="F:oxidoreductase activity"/>
    <property type="evidence" value="ECO:0007669"/>
    <property type="project" value="InterPro"/>
</dbReference>
<dbReference type="Proteomes" id="UP000043699">
    <property type="component" value="Unassembled WGS sequence"/>
</dbReference>
<reference evidence="2 3" key="1">
    <citation type="submission" date="2014-09" db="EMBL/GenBank/DDBJ databases">
        <authorList>
            <person name="Urmite Genomes Urmite Genomes"/>
        </authorList>
    </citation>
    <scope>NUCLEOTIDE SEQUENCE [LARGE SCALE GENOMIC DNA]</scope>
    <source>
        <strain evidence="2 3">ES2</strain>
    </source>
</reference>
<proteinExistence type="predicted"/>
<dbReference type="AlphaFoldDB" id="A0A098EQS9"/>
<gene>
    <name evidence="2" type="primary">adhT</name>
    <name evidence="2" type="ORF">BN1080_03177</name>
</gene>
<evidence type="ECO:0000259" key="1">
    <source>
        <dbReference type="SMART" id="SM00829"/>
    </source>
</evidence>
<dbReference type="STRING" id="1499687.BN1080_03177"/>
<dbReference type="EMBL" id="CCXS01000001">
    <property type="protein sequence ID" value="CEG24157.1"/>
    <property type="molecule type" value="Genomic_DNA"/>
</dbReference>
<dbReference type="Gene3D" id="3.40.50.720">
    <property type="entry name" value="NAD(P)-binding Rossmann-like Domain"/>
    <property type="match status" value="1"/>
</dbReference>
<evidence type="ECO:0000313" key="2">
    <source>
        <dbReference type="EMBL" id="CEG24157.1"/>
    </source>
</evidence>
<sequence length="341" mass="37693">MAFFIYRWERVKQVKAFVIESGELRLKEMEEPKAKRGEVVVALCTAGLNRRDLGLPKRWGNKPEALIIGSDGAGVIESVGEGVKDFKVGDEVIINPALRWYDNSAAPPKGFDILGMPDHGTFAEKIALSAEQVEKKPAHLSWEEAGSLALAGLTGFRALFTKGGTLAGDTLFIPGAGGGVATYLIQYAKNIGARVIVTSQSEEKRKRALELGADRAIDSNSDWEKELADETIDLVIDSVGRATFNRSLEVLKPGGRIVIFGATTEDNVDFNLRKFFYGQYQLFGSTMGSREELRNLLLHIEKFDMHPIVDRVFELEEAQQAFDYLAEGKQFGKVVLKINSY</sequence>
<dbReference type="Pfam" id="PF08240">
    <property type="entry name" value="ADH_N"/>
    <property type="match status" value="1"/>
</dbReference>
<dbReference type="InterPro" id="IPR020843">
    <property type="entry name" value="ER"/>
</dbReference>
<protein>
    <submittedName>
        <fullName evidence="2">Alcohol dehydrogenase</fullName>
    </submittedName>
</protein>
<dbReference type="SMART" id="SM00829">
    <property type="entry name" value="PKS_ER"/>
    <property type="match status" value="1"/>
</dbReference>
<evidence type="ECO:0000313" key="3">
    <source>
        <dbReference type="Proteomes" id="UP000043699"/>
    </source>
</evidence>
<dbReference type="Pfam" id="PF00107">
    <property type="entry name" value="ADH_zinc_N"/>
    <property type="match status" value="1"/>
</dbReference>
<organism evidence="2 3">
    <name type="scientific">Planococcus massiliensis</name>
    <dbReference type="NCBI Taxonomy" id="1499687"/>
    <lineage>
        <taxon>Bacteria</taxon>
        <taxon>Bacillati</taxon>
        <taxon>Bacillota</taxon>
        <taxon>Bacilli</taxon>
        <taxon>Bacillales</taxon>
        <taxon>Caryophanaceae</taxon>
        <taxon>Planococcus</taxon>
    </lineage>
</organism>
<dbReference type="SUPFAM" id="SSF51735">
    <property type="entry name" value="NAD(P)-binding Rossmann-fold domains"/>
    <property type="match status" value="1"/>
</dbReference>
<dbReference type="InterPro" id="IPR011032">
    <property type="entry name" value="GroES-like_sf"/>
</dbReference>
<dbReference type="InterPro" id="IPR013154">
    <property type="entry name" value="ADH-like_N"/>
</dbReference>
<dbReference type="PANTHER" id="PTHR45033">
    <property type="match status" value="1"/>
</dbReference>
<dbReference type="InterPro" id="IPR013149">
    <property type="entry name" value="ADH-like_C"/>
</dbReference>
<dbReference type="SUPFAM" id="SSF50129">
    <property type="entry name" value="GroES-like"/>
    <property type="match status" value="1"/>
</dbReference>
<dbReference type="Gene3D" id="3.90.180.10">
    <property type="entry name" value="Medium-chain alcohol dehydrogenases, catalytic domain"/>
    <property type="match status" value="1"/>
</dbReference>
<name>A0A098EQS9_9BACL</name>
<dbReference type="InterPro" id="IPR052711">
    <property type="entry name" value="Zinc_ADH-like"/>
</dbReference>
<keyword evidence="3" id="KW-1185">Reference proteome</keyword>
<dbReference type="InterPro" id="IPR036291">
    <property type="entry name" value="NAD(P)-bd_dom_sf"/>
</dbReference>
<accession>A0A098EQS9</accession>
<dbReference type="PANTHER" id="PTHR45033:SF3">
    <property type="entry name" value="DEHYDROGENASE, PUTATIVE (AFU_ORTHOLOGUE AFUA_2G13270)-RELATED"/>
    <property type="match status" value="1"/>
</dbReference>